<accession>A0ABU7SPJ2</accession>
<dbReference type="Proteomes" id="UP001339911">
    <property type="component" value="Unassembled WGS sequence"/>
</dbReference>
<proteinExistence type="predicted"/>
<name>A0ABU7SPJ2_9ACTN</name>
<organism evidence="2 3">
    <name type="scientific">Plantactinospora veratri</name>
    <dbReference type="NCBI Taxonomy" id="1436122"/>
    <lineage>
        <taxon>Bacteria</taxon>
        <taxon>Bacillati</taxon>
        <taxon>Actinomycetota</taxon>
        <taxon>Actinomycetes</taxon>
        <taxon>Micromonosporales</taxon>
        <taxon>Micromonosporaceae</taxon>
        <taxon>Plantactinospora</taxon>
    </lineage>
</organism>
<protein>
    <submittedName>
        <fullName evidence="2">DUF1707 domain-containing protein</fullName>
    </submittedName>
</protein>
<feature type="domain" description="DUF1707" evidence="1">
    <location>
        <begin position="12"/>
        <end position="64"/>
    </location>
</feature>
<gene>
    <name evidence="2" type="ORF">V1634_32770</name>
</gene>
<keyword evidence="3" id="KW-1185">Reference proteome</keyword>
<evidence type="ECO:0000313" key="3">
    <source>
        <dbReference type="Proteomes" id="UP001339911"/>
    </source>
</evidence>
<evidence type="ECO:0000313" key="2">
    <source>
        <dbReference type="EMBL" id="MEE6311609.1"/>
    </source>
</evidence>
<comment type="caution">
    <text evidence="2">The sequence shown here is derived from an EMBL/GenBank/DDBJ whole genome shotgun (WGS) entry which is preliminary data.</text>
</comment>
<dbReference type="InterPro" id="IPR012551">
    <property type="entry name" value="DUF1707_SHOCT-like"/>
</dbReference>
<evidence type="ECO:0000259" key="1">
    <source>
        <dbReference type="Pfam" id="PF08044"/>
    </source>
</evidence>
<dbReference type="PANTHER" id="PTHR40763:SF5">
    <property type="entry name" value="MEMBRANE PROTEIN"/>
    <property type="match status" value="1"/>
</dbReference>
<dbReference type="PANTHER" id="PTHR40763">
    <property type="entry name" value="MEMBRANE PROTEIN-RELATED"/>
    <property type="match status" value="1"/>
</dbReference>
<sequence length="194" mass="20815">MSGDLVPPRREVRLSDAEREAVVSRLSAAVAEGRLTLPEFEERVDGVLRARTDSEVAPYVADLPAMAPSVTPDEVVELNSFAGEIKRSGRWAVPRKLVVRSKAGSVKLDLRHAVISHRVVEIDLATQAGSTTIVLPAGATANIDGVNTSAGTATAKVPSTPEPGSTAPHLVVTGSTAAGTLVVRYERRFWRWRW</sequence>
<dbReference type="RefSeq" id="WP_331211501.1">
    <property type="nucleotide sequence ID" value="NZ_JAZGQL010000036.1"/>
</dbReference>
<dbReference type="EMBL" id="JAZGQL010000036">
    <property type="protein sequence ID" value="MEE6311609.1"/>
    <property type="molecule type" value="Genomic_DNA"/>
</dbReference>
<dbReference type="Pfam" id="PF08044">
    <property type="entry name" value="DUF1707"/>
    <property type="match status" value="1"/>
</dbReference>
<reference evidence="2 3" key="1">
    <citation type="submission" date="2024-01" db="EMBL/GenBank/DDBJ databases">
        <title>Genome insights into Plantactinospora veratri sp. nov.</title>
        <authorList>
            <person name="Wang L."/>
        </authorList>
    </citation>
    <scope>NUCLEOTIDE SEQUENCE [LARGE SCALE GENOMIC DNA]</scope>
    <source>
        <strain evidence="2 3">NEAU-FHS4</strain>
    </source>
</reference>